<comment type="caution">
    <text evidence="11">The sequence shown here is derived from an EMBL/GenBank/DDBJ whole genome shotgun (WGS) entry which is preliminary data.</text>
</comment>
<dbReference type="InterPro" id="IPR027417">
    <property type="entry name" value="P-loop_NTPase"/>
</dbReference>
<reference evidence="11 12" key="1">
    <citation type="journal article" date="2019" name="Fungal Biol. Biotechnol.">
        <title>Draft genome sequence of fastidious pathogen Ceratobasidium theobromae, which causes vascular-streak dieback in Theobroma cacao.</title>
        <authorList>
            <person name="Ali S.S."/>
            <person name="Asman A."/>
            <person name="Shao J."/>
            <person name="Firmansyah A.P."/>
            <person name="Susilo A.W."/>
            <person name="Rosmana A."/>
            <person name="McMahon P."/>
            <person name="Junaid M."/>
            <person name="Guest D."/>
            <person name="Kheng T.Y."/>
            <person name="Meinhardt L.W."/>
            <person name="Bailey B.A."/>
        </authorList>
    </citation>
    <scope>NUCLEOTIDE SEQUENCE [LARGE SCALE GENOMIC DNA]</scope>
    <source>
        <strain evidence="11 12">CT2</strain>
    </source>
</reference>
<feature type="compositionally biased region" description="Polar residues" evidence="8">
    <location>
        <begin position="632"/>
        <end position="648"/>
    </location>
</feature>
<keyword evidence="5" id="KW-0413">Isomerase</keyword>
<dbReference type="Gene3D" id="3.40.50.300">
    <property type="entry name" value="P-loop containing nucleotide triphosphate hydrolases"/>
    <property type="match status" value="2"/>
</dbReference>
<dbReference type="GO" id="GO:0005524">
    <property type="term" value="F:ATP binding"/>
    <property type="evidence" value="ECO:0007669"/>
    <property type="project" value="UniProtKB-KW"/>
</dbReference>
<dbReference type="EMBL" id="SSOP01000660">
    <property type="protein sequence ID" value="KAB5587946.1"/>
    <property type="molecule type" value="Genomic_DNA"/>
</dbReference>
<feature type="domain" description="Helicase C-terminal" evidence="10">
    <location>
        <begin position="266"/>
        <end position="416"/>
    </location>
</feature>
<evidence type="ECO:0000313" key="12">
    <source>
        <dbReference type="Proteomes" id="UP000383932"/>
    </source>
</evidence>
<feature type="compositionally biased region" description="Basic residues" evidence="8">
    <location>
        <begin position="410"/>
        <end position="421"/>
    </location>
</feature>
<dbReference type="GO" id="GO:0006310">
    <property type="term" value="P:DNA recombination"/>
    <property type="evidence" value="ECO:0007669"/>
    <property type="project" value="TreeGrafter"/>
</dbReference>
<dbReference type="GO" id="GO:0043138">
    <property type="term" value="F:3'-5' DNA helicase activity"/>
    <property type="evidence" value="ECO:0007669"/>
    <property type="project" value="UniProtKB-EC"/>
</dbReference>
<accession>A0A5N5Q947</accession>
<dbReference type="Proteomes" id="UP000383932">
    <property type="component" value="Unassembled WGS sequence"/>
</dbReference>
<dbReference type="EC" id="5.6.2.4" evidence="7"/>
<dbReference type="InterPro" id="IPR001650">
    <property type="entry name" value="Helicase_C-like"/>
</dbReference>
<dbReference type="PANTHER" id="PTHR13710:SF105">
    <property type="entry name" value="ATP-DEPENDENT DNA HELICASE Q1"/>
    <property type="match status" value="1"/>
</dbReference>
<evidence type="ECO:0000256" key="2">
    <source>
        <dbReference type="ARBA" id="ARBA00022741"/>
    </source>
</evidence>
<dbReference type="InterPro" id="IPR011545">
    <property type="entry name" value="DEAD/DEAH_box_helicase_dom"/>
</dbReference>
<evidence type="ECO:0000256" key="8">
    <source>
        <dbReference type="SAM" id="MobiDB-lite"/>
    </source>
</evidence>
<evidence type="ECO:0000259" key="10">
    <source>
        <dbReference type="PROSITE" id="PS51194"/>
    </source>
</evidence>
<keyword evidence="4" id="KW-0238">DNA-binding</keyword>
<feature type="region of interest" description="Disordered" evidence="8">
    <location>
        <begin position="395"/>
        <end position="448"/>
    </location>
</feature>
<feature type="region of interest" description="Disordered" evidence="8">
    <location>
        <begin position="715"/>
        <end position="734"/>
    </location>
</feature>
<evidence type="ECO:0000313" key="11">
    <source>
        <dbReference type="EMBL" id="KAB5587946.1"/>
    </source>
</evidence>
<evidence type="ECO:0000256" key="6">
    <source>
        <dbReference type="ARBA" id="ARBA00034617"/>
    </source>
</evidence>
<keyword evidence="12" id="KW-1185">Reference proteome</keyword>
<dbReference type="GO" id="GO:0003677">
    <property type="term" value="F:DNA binding"/>
    <property type="evidence" value="ECO:0007669"/>
    <property type="project" value="UniProtKB-KW"/>
</dbReference>
<gene>
    <name evidence="11" type="ORF">CTheo_8611</name>
</gene>
<name>A0A5N5Q947_9AGAM</name>
<dbReference type="InterPro" id="IPR014001">
    <property type="entry name" value="Helicase_ATP-bd"/>
</dbReference>
<dbReference type="PROSITE" id="PS51194">
    <property type="entry name" value="HELICASE_CTER"/>
    <property type="match status" value="1"/>
</dbReference>
<protein>
    <recommendedName>
        <fullName evidence="7">DNA 3'-5' helicase</fullName>
        <ecNumber evidence="7">5.6.2.4</ecNumber>
    </recommendedName>
</protein>
<feature type="compositionally biased region" description="Polar residues" evidence="8">
    <location>
        <begin position="612"/>
        <end position="625"/>
    </location>
</feature>
<keyword evidence="2" id="KW-0547">Nucleotide-binding</keyword>
<dbReference type="SUPFAM" id="SSF52540">
    <property type="entry name" value="P-loop containing nucleoside triphosphate hydrolases"/>
    <property type="match status" value="1"/>
</dbReference>
<evidence type="ECO:0000256" key="5">
    <source>
        <dbReference type="ARBA" id="ARBA00023235"/>
    </source>
</evidence>
<keyword evidence="3" id="KW-0067">ATP-binding</keyword>
<evidence type="ECO:0000259" key="9">
    <source>
        <dbReference type="PROSITE" id="PS51192"/>
    </source>
</evidence>
<dbReference type="PANTHER" id="PTHR13710">
    <property type="entry name" value="DNA HELICASE RECQ FAMILY MEMBER"/>
    <property type="match status" value="1"/>
</dbReference>
<dbReference type="Pfam" id="PF00270">
    <property type="entry name" value="DEAD"/>
    <property type="match status" value="1"/>
</dbReference>
<dbReference type="OrthoDB" id="10261556at2759"/>
<feature type="compositionally biased region" description="Low complexity" evidence="8">
    <location>
        <begin position="649"/>
        <end position="663"/>
    </location>
</feature>
<comment type="catalytic activity">
    <reaction evidence="6">
        <text>Couples ATP hydrolysis with the unwinding of duplex DNA by translocating in the 3'-5' direction.</text>
        <dbReference type="EC" id="5.6.2.4"/>
    </reaction>
</comment>
<proteinExistence type="inferred from homology"/>
<evidence type="ECO:0000256" key="7">
    <source>
        <dbReference type="ARBA" id="ARBA00034808"/>
    </source>
</evidence>
<feature type="compositionally biased region" description="Low complexity" evidence="8">
    <location>
        <begin position="674"/>
        <end position="685"/>
    </location>
</feature>
<dbReference type="AlphaFoldDB" id="A0A5N5Q947"/>
<feature type="compositionally biased region" description="Polar residues" evidence="8">
    <location>
        <begin position="723"/>
        <end position="734"/>
    </location>
</feature>
<dbReference type="GO" id="GO:0030894">
    <property type="term" value="C:replisome"/>
    <property type="evidence" value="ECO:0007669"/>
    <property type="project" value="TreeGrafter"/>
</dbReference>
<dbReference type="GO" id="GO:0009378">
    <property type="term" value="F:four-way junction helicase activity"/>
    <property type="evidence" value="ECO:0007669"/>
    <property type="project" value="TreeGrafter"/>
</dbReference>
<evidence type="ECO:0000256" key="4">
    <source>
        <dbReference type="ARBA" id="ARBA00023125"/>
    </source>
</evidence>
<dbReference type="Pfam" id="PF00271">
    <property type="entry name" value="Helicase_C"/>
    <property type="match status" value="1"/>
</dbReference>
<sequence length="734" mass="81347">MPRKLKPLHASVKTTVYGPAKPIIIPDSVRQKYQNLNELMCQQFNWEGSRWYQTDGVLCQLMRCDAVLHVGTGGGKTGVAVGPYVLGENKARLTIMVSPLIALQSDMVTNFNEKYKVPAVVVNSTLGGKELSHLIQDILAQKYQIILISPESLLSYRIRDKLLLNPQFKELVLSIVIDEAHCISVWGASFRKKYGTLHVVRDYLPKVPIVALSATLSPRVLRDLTSKLHMGKEYAFINVGNERPELALVIRRCQFPMKSFRDLAFILNRHVYHPLNIPKTFIFLDNKTLAYQVIDFLVSLLPSHLRYSGIIRPFNARHGTKYRTDAMEHFRQGNIRVLVCTDAAGMGCDIPDVDIVVQWRIVTLSALIQRWGRAARGPGRTGLAVLLVEPAAYTYDPTEPGQKEPDQKPSKSKSKSSKGRRSLKEPLQKGGFQSAVPGAQPELHDDSPYEGTLAMVQTKDCHRKIWTQVFRNQPVQPTGPCCSAKTCSPDLLNLIKAPSPCQSQPRVRKAPKKGVPHLQSQLDLTAWRSHIWHRDHSGATWGSSGILSDNLVDFLASVGPISNHAALGYLIAHRWGWWEEYGHELTELVIQLNTPYMPVPPKPRSPRKRKASTSLGDIQPESTPSIDPAQADSHSASTITQTGHSDNLPNASSASARPSSGPSKTRRTEEWRTGSSVVSPGNSNSRRAETDIMAPSQPNSTFTWSVAGYQHSMVPKSSGAAHHTSSFNVNPQGP</sequence>
<dbReference type="GO" id="GO:0005737">
    <property type="term" value="C:cytoplasm"/>
    <property type="evidence" value="ECO:0007669"/>
    <property type="project" value="TreeGrafter"/>
</dbReference>
<evidence type="ECO:0000256" key="3">
    <source>
        <dbReference type="ARBA" id="ARBA00022840"/>
    </source>
</evidence>
<feature type="domain" description="Helicase ATP-binding" evidence="9">
    <location>
        <begin position="57"/>
        <end position="234"/>
    </location>
</feature>
<dbReference type="GO" id="GO:0006281">
    <property type="term" value="P:DNA repair"/>
    <property type="evidence" value="ECO:0007669"/>
    <property type="project" value="TreeGrafter"/>
</dbReference>
<dbReference type="SMART" id="SM00490">
    <property type="entry name" value="HELICc"/>
    <property type="match status" value="1"/>
</dbReference>
<evidence type="ECO:0000256" key="1">
    <source>
        <dbReference type="ARBA" id="ARBA00005446"/>
    </source>
</evidence>
<organism evidence="11 12">
    <name type="scientific">Ceratobasidium theobromae</name>
    <dbReference type="NCBI Taxonomy" id="1582974"/>
    <lineage>
        <taxon>Eukaryota</taxon>
        <taxon>Fungi</taxon>
        <taxon>Dikarya</taxon>
        <taxon>Basidiomycota</taxon>
        <taxon>Agaricomycotina</taxon>
        <taxon>Agaricomycetes</taxon>
        <taxon>Cantharellales</taxon>
        <taxon>Ceratobasidiaceae</taxon>
        <taxon>Ceratobasidium</taxon>
    </lineage>
</organism>
<feature type="region of interest" description="Disordered" evidence="8">
    <location>
        <begin position="597"/>
        <end position="698"/>
    </location>
</feature>
<comment type="similarity">
    <text evidence="1">Belongs to the helicase family. RecQ subfamily.</text>
</comment>
<dbReference type="PROSITE" id="PS51192">
    <property type="entry name" value="HELICASE_ATP_BIND_1"/>
    <property type="match status" value="1"/>
</dbReference>
<dbReference type="SMART" id="SM00487">
    <property type="entry name" value="DEXDc"/>
    <property type="match status" value="1"/>
</dbReference>